<dbReference type="EMBL" id="KK088434">
    <property type="protein sequence ID" value="EYE92907.1"/>
    <property type="molecule type" value="Genomic_DNA"/>
</dbReference>
<keyword evidence="3" id="KW-1185">Reference proteome</keyword>
<accession>A0A017S7G3</accession>
<evidence type="ECO:0000313" key="2">
    <source>
        <dbReference type="EMBL" id="EYE92907.1"/>
    </source>
</evidence>
<feature type="region of interest" description="Disordered" evidence="1">
    <location>
        <begin position="17"/>
        <end position="37"/>
    </location>
</feature>
<organism evidence="2 3">
    <name type="scientific">Aspergillus ruber (strain CBS 135680)</name>
    <dbReference type="NCBI Taxonomy" id="1388766"/>
    <lineage>
        <taxon>Eukaryota</taxon>
        <taxon>Fungi</taxon>
        <taxon>Dikarya</taxon>
        <taxon>Ascomycota</taxon>
        <taxon>Pezizomycotina</taxon>
        <taxon>Eurotiomycetes</taxon>
        <taxon>Eurotiomycetidae</taxon>
        <taxon>Eurotiales</taxon>
        <taxon>Aspergillaceae</taxon>
        <taxon>Aspergillus</taxon>
        <taxon>Aspergillus subgen. Aspergillus</taxon>
    </lineage>
</organism>
<sequence>MWTYSYLPLGAAASGNGLARPGTAAPHRPAPRRYKARRPPALVSVTSCLVPIPPPSLRSHLSRLSDASPAILRDIGPPFPHPACVASVASHGQRRPLPLDDPCAASLSFPTDGPGHSPVASPRPSLGR</sequence>
<protein>
    <submittedName>
        <fullName evidence="2">Uncharacterized protein</fullName>
    </submittedName>
</protein>
<dbReference type="GeneID" id="63695456"/>
<dbReference type="OrthoDB" id="10529900at2759"/>
<name>A0A017S7G3_ASPRC</name>
<dbReference type="AlphaFoldDB" id="A0A017S7G3"/>
<reference evidence="3" key="1">
    <citation type="journal article" date="2014" name="Nat. Commun.">
        <title>Genomic adaptations of the halophilic Dead Sea filamentous fungus Eurotium rubrum.</title>
        <authorList>
            <person name="Kis-Papo T."/>
            <person name="Weig A.R."/>
            <person name="Riley R."/>
            <person name="Persoh D."/>
            <person name="Salamov A."/>
            <person name="Sun H."/>
            <person name="Lipzen A."/>
            <person name="Wasser S.P."/>
            <person name="Rambold G."/>
            <person name="Grigoriev I.V."/>
            <person name="Nevo E."/>
        </authorList>
    </citation>
    <scope>NUCLEOTIDE SEQUENCE [LARGE SCALE GENOMIC DNA]</scope>
    <source>
        <strain evidence="3">CBS 135680</strain>
    </source>
</reference>
<gene>
    <name evidence="2" type="ORF">EURHEDRAFT_404724</name>
</gene>
<dbReference type="HOGENOM" id="CLU_1959132_0_0_1"/>
<evidence type="ECO:0000256" key="1">
    <source>
        <dbReference type="SAM" id="MobiDB-lite"/>
    </source>
</evidence>
<dbReference type="Proteomes" id="UP000019804">
    <property type="component" value="Unassembled WGS sequence"/>
</dbReference>
<evidence type="ECO:0000313" key="3">
    <source>
        <dbReference type="Proteomes" id="UP000019804"/>
    </source>
</evidence>
<proteinExistence type="predicted"/>
<feature type="region of interest" description="Disordered" evidence="1">
    <location>
        <begin position="90"/>
        <end position="128"/>
    </location>
</feature>
<dbReference type="RefSeq" id="XP_040636595.1">
    <property type="nucleotide sequence ID" value="XM_040780332.1"/>
</dbReference>